<reference evidence="2 3" key="1">
    <citation type="submission" date="2024-01" db="EMBL/GenBank/DDBJ databases">
        <title>Genome assemblies of Stephania.</title>
        <authorList>
            <person name="Yang L."/>
        </authorList>
    </citation>
    <scope>NUCLEOTIDE SEQUENCE [LARGE SCALE GENOMIC DNA]</scope>
    <source>
        <strain evidence="2">JXDWG</strain>
        <tissue evidence="2">Leaf</tissue>
    </source>
</reference>
<protein>
    <submittedName>
        <fullName evidence="2">Uncharacterized protein</fullName>
    </submittedName>
</protein>
<feature type="region of interest" description="Disordered" evidence="1">
    <location>
        <begin position="15"/>
        <end position="75"/>
    </location>
</feature>
<evidence type="ECO:0000313" key="3">
    <source>
        <dbReference type="Proteomes" id="UP001419268"/>
    </source>
</evidence>
<name>A0AAP0ELB8_9MAGN</name>
<proteinExistence type="predicted"/>
<evidence type="ECO:0000256" key="1">
    <source>
        <dbReference type="SAM" id="MobiDB-lite"/>
    </source>
</evidence>
<dbReference type="Proteomes" id="UP001419268">
    <property type="component" value="Unassembled WGS sequence"/>
</dbReference>
<sequence length="170" mass="19460">MKFFRKLVGILGLSRDEPHVANDEDDEVVDVDHENDHHGHQEHQRQEDQRGEFEELQRQSRQGFSVKAPVPVDRGPVLTPSLLGNGGVQGLRWYAQRLKIDEDGDVADEFFDEVLPDISSLPFSADNHQRPPRKLKVKCSTQPAIVRKQMVAVDGRIHHGVEYRGRLQWV</sequence>
<feature type="compositionally biased region" description="Basic and acidic residues" evidence="1">
    <location>
        <begin position="30"/>
        <end position="58"/>
    </location>
</feature>
<gene>
    <name evidence="2" type="ORF">Scep_026828</name>
</gene>
<organism evidence="2 3">
    <name type="scientific">Stephania cephalantha</name>
    <dbReference type="NCBI Taxonomy" id="152367"/>
    <lineage>
        <taxon>Eukaryota</taxon>
        <taxon>Viridiplantae</taxon>
        <taxon>Streptophyta</taxon>
        <taxon>Embryophyta</taxon>
        <taxon>Tracheophyta</taxon>
        <taxon>Spermatophyta</taxon>
        <taxon>Magnoliopsida</taxon>
        <taxon>Ranunculales</taxon>
        <taxon>Menispermaceae</taxon>
        <taxon>Menispermoideae</taxon>
        <taxon>Cissampelideae</taxon>
        <taxon>Stephania</taxon>
    </lineage>
</organism>
<keyword evidence="3" id="KW-1185">Reference proteome</keyword>
<dbReference type="EMBL" id="JBBNAG010000011">
    <property type="protein sequence ID" value="KAK9095359.1"/>
    <property type="molecule type" value="Genomic_DNA"/>
</dbReference>
<comment type="caution">
    <text evidence="2">The sequence shown here is derived from an EMBL/GenBank/DDBJ whole genome shotgun (WGS) entry which is preliminary data.</text>
</comment>
<evidence type="ECO:0000313" key="2">
    <source>
        <dbReference type="EMBL" id="KAK9095359.1"/>
    </source>
</evidence>
<accession>A0AAP0ELB8</accession>
<dbReference type="PANTHER" id="PTHR35750">
    <property type="entry name" value="PHOSPHOLIPID HYDROPEROXIDE GLUTATHIONE PEROXIDASE"/>
    <property type="match status" value="1"/>
</dbReference>
<dbReference type="AlphaFoldDB" id="A0AAP0ELB8"/>
<dbReference type="PANTHER" id="PTHR35750:SF1">
    <property type="entry name" value="PHOSPHOLIPID HYDROPEROXIDE GLUTATHIONE PEROXIDASE"/>
    <property type="match status" value="1"/>
</dbReference>